<dbReference type="GO" id="GO:0030170">
    <property type="term" value="F:pyridoxal phosphate binding"/>
    <property type="evidence" value="ECO:0007669"/>
    <property type="project" value="InterPro"/>
</dbReference>
<dbReference type="InterPro" id="IPR004839">
    <property type="entry name" value="Aminotransferase_I/II_large"/>
</dbReference>
<dbReference type="Gene3D" id="3.90.1150.10">
    <property type="entry name" value="Aspartate Aminotransferase, domain 1"/>
    <property type="match status" value="1"/>
</dbReference>
<keyword evidence="7" id="KW-1185">Reference proteome</keyword>
<dbReference type="PANTHER" id="PTHR43643:SF3">
    <property type="entry name" value="HISTIDINOL-PHOSPHATE AMINOTRANSFERASE"/>
    <property type="match status" value="1"/>
</dbReference>
<dbReference type="PANTHER" id="PTHR43643">
    <property type="entry name" value="HISTIDINOL-PHOSPHATE AMINOTRANSFERASE 2"/>
    <property type="match status" value="1"/>
</dbReference>
<dbReference type="AlphaFoldDB" id="A0A4Q1AUW4"/>
<dbReference type="SUPFAM" id="SSF53383">
    <property type="entry name" value="PLP-dependent transferases"/>
    <property type="match status" value="1"/>
</dbReference>
<dbReference type="InterPro" id="IPR015421">
    <property type="entry name" value="PyrdxlP-dep_Trfase_major"/>
</dbReference>
<dbReference type="InterPro" id="IPR015422">
    <property type="entry name" value="PyrdxlP-dep_Trfase_small"/>
</dbReference>
<gene>
    <name evidence="6" type="ORF">CP965_07115</name>
</gene>
<dbReference type="RefSeq" id="WP_129061386.1">
    <property type="nucleotide sequence ID" value="NZ_NXIE01000002.1"/>
</dbReference>
<proteinExistence type="inferred from homology"/>
<feature type="domain" description="Aminotransferase class I/classII large" evidence="5">
    <location>
        <begin position="107"/>
        <end position="278"/>
    </location>
</feature>
<dbReference type="InterPro" id="IPR050106">
    <property type="entry name" value="HistidinolP_aminotransfase"/>
</dbReference>
<evidence type="ECO:0000256" key="3">
    <source>
        <dbReference type="ARBA" id="ARBA00022679"/>
    </source>
</evidence>
<keyword evidence="3 6" id="KW-0808">Transferase</keyword>
<keyword evidence="4" id="KW-0663">Pyridoxal phosphate</keyword>
<accession>A0A4Q1AUW4</accession>
<name>A0A4Q1AUW4_9BACT</name>
<evidence type="ECO:0000313" key="6">
    <source>
        <dbReference type="EMBL" id="RXK13563.1"/>
    </source>
</evidence>
<protein>
    <submittedName>
        <fullName evidence="6">Aminotransferase class I/II</fullName>
    </submittedName>
</protein>
<dbReference type="Pfam" id="PF00155">
    <property type="entry name" value="Aminotran_1_2"/>
    <property type="match status" value="1"/>
</dbReference>
<dbReference type="EMBL" id="NXIE01000002">
    <property type="protein sequence ID" value="RXK13563.1"/>
    <property type="molecule type" value="Genomic_DNA"/>
</dbReference>
<comment type="similarity">
    <text evidence="1">Belongs to the class-II pyridoxal-phosphate-dependent aminotransferase family. Histidinol-phosphate aminotransferase subfamily.</text>
</comment>
<dbReference type="Gene3D" id="3.40.640.10">
    <property type="entry name" value="Type I PLP-dependent aspartate aminotransferase-like (Major domain)"/>
    <property type="match status" value="1"/>
</dbReference>
<sequence>MFDFRSEINFLKPNIEIDFNKVCDESSSYKLLLSLLEKRYKVNKENIELFNGYSSAIYSLLKYLDSKYCYIYSPCNLEYKEASNNLSYETRLINRFENIYLPIKEFSVVVFMNPSFLDGTYYELEKLFEYWKSKNAKVIIDETLIDFCGKKSNVDYLSEYDNLFILKDLSKFYSRKNLNIATVFTNNKNIEKLRKFEPQNKVSNFEIKYLEEALKDIKFSSITNSVYIKNRIELEKVLQKYSFTDFMFQSNSNSILLKLKNITSEEFEKQLFENNIILNSCLEYDFIDESFVSFYISSLFNIQGLKKALENAF</sequence>
<organism evidence="6 7">
    <name type="scientific">Halarcobacter mediterraneus</name>
    <dbReference type="NCBI Taxonomy" id="2023153"/>
    <lineage>
        <taxon>Bacteria</taxon>
        <taxon>Pseudomonadati</taxon>
        <taxon>Campylobacterota</taxon>
        <taxon>Epsilonproteobacteria</taxon>
        <taxon>Campylobacterales</taxon>
        <taxon>Arcobacteraceae</taxon>
        <taxon>Halarcobacter</taxon>
    </lineage>
</organism>
<evidence type="ECO:0000313" key="7">
    <source>
        <dbReference type="Proteomes" id="UP000289718"/>
    </source>
</evidence>
<evidence type="ECO:0000259" key="5">
    <source>
        <dbReference type="Pfam" id="PF00155"/>
    </source>
</evidence>
<reference evidence="6 7" key="1">
    <citation type="submission" date="2017-09" db="EMBL/GenBank/DDBJ databases">
        <title>Genomics of the genus Arcobacter.</title>
        <authorList>
            <person name="Perez-Cataluna A."/>
            <person name="Figueras M.J."/>
            <person name="Salas-Masso N."/>
        </authorList>
    </citation>
    <scope>NUCLEOTIDE SEQUENCE [LARGE SCALE GENOMIC DNA]</scope>
    <source>
        <strain evidence="6 7">F156-34</strain>
    </source>
</reference>
<evidence type="ECO:0000256" key="2">
    <source>
        <dbReference type="ARBA" id="ARBA00022576"/>
    </source>
</evidence>
<dbReference type="GO" id="GO:0008483">
    <property type="term" value="F:transaminase activity"/>
    <property type="evidence" value="ECO:0007669"/>
    <property type="project" value="UniProtKB-KW"/>
</dbReference>
<dbReference type="InterPro" id="IPR015424">
    <property type="entry name" value="PyrdxlP-dep_Trfase"/>
</dbReference>
<dbReference type="Proteomes" id="UP000289718">
    <property type="component" value="Unassembled WGS sequence"/>
</dbReference>
<evidence type="ECO:0000256" key="4">
    <source>
        <dbReference type="ARBA" id="ARBA00022898"/>
    </source>
</evidence>
<comment type="caution">
    <text evidence="6">The sequence shown here is derived from an EMBL/GenBank/DDBJ whole genome shotgun (WGS) entry which is preliminary data.</text>
</comment>
<keyword evidence="2 6" id="KW-0032">Aminotransferase</keyword>
<evidence type="ECO:0000256" key="1">
    <source>
        <dbReference type="ARBA" id="ARBA00007970"/>
    </source>
</evidence>
<dbReference type="OrthoDB" id="9813612at2"/>